<dbReference type="CDD" id="cd00093">
    <property type="entry name" value="HTH_XRE"/>
    <property type="match status" value="1"/>
</dbReference>
<protein>
    <submittedName>
        <fullName evidence="2">Helix-turn-helix transcriptional regulator</fullName>
    </submittedName>
</protein>
<dbReference type="SMART" id="SM00530">
    <property type="entry name" value="HTH_XRE"/>
    <property type="match status" value="1"/>
</dbReference>
<dbReference type="RefSeq" id="WP_142902542.1">
    <property type="nucleotide sequence ID" value="NZ_ML660087.1"/>
</dbReference>
<dbReference type="Proteomes" id="UP000319732">
    <property type="component" value="Unassembled WGS sequence"/>
</dbReference>
<evidence type="ECO:0000313" key="3">
    <source>
        <dbReference type="Proteomes" id="UP000319732"/>
    </source>
</evidence>
<evidence type="ECO:0000259" key="1">
    <source>
        <dbReference type="PROSITE" id="PS50943"/>
    </source>
</evidence>
<dbReference type="OrthoDB" id="5679339at2"/>
<dbReference type="PROSITE" id="PS50943">
    <property type="entry name" value="HTH_CROC1"/>
    <property type="match status" value="1"/>
</dbReference>
<sequence length="79" mass="9049">MYGLPFKAWRLFGNKSQRDVADQINISQSAYQQLENSEAKKQKRGLEKLASAFDCQLEQLTVMKENKYSGKRETASTLC</sequence>
<comment type="caution">
    <text evidence="2">The sequence shown here is derived from an EMBL/GenBank/DDBJ whole genome shotgun (WGS) entry which is preliminary data.</text>
</comment>
<dbReference type="InterPro" id="IPR001387">
    <property type="entry name" value="Cro/C1-type_HTH"/>
</dbReference>
<dbReference type="InterPro" id="IPR010982">
    <property type="entry name" value="Lambda_DNA-bd_dom_sf"/>
</dbReference>
<proteinExistence type="predicted"/>
<organism evidence="2 3">
    <name type="scientific">Exilibacterium tricleocarpae</name>
    <dbReference type="NCBI Taxonomy" id="2591008"/>
    <lineage>
        <taxon>Bacteria</taxon>
        <taxon>Pseudomonadati</taxon>
        <taxon>Pseudomonadota</taxon>
        <taxon>Gammaproteobacteria</taxon>
        <taxon>Cellvibrionales</taxon>
        <taxon>Cellvibrionaceae</taxon>
        <taxon>Exilibacterium</taxon>
    </lineage>
</organism>
<dbReference type="AlphaFoldDB" id="A0A545U8A0"/>
<accession>A0A545U8A0</accession>
<dbReference type="Gene3D" id="1.10.260.40">
    <property type="entry name" value="lambda repressor-like DNA-binding domains"/>
    <property type="match status" value="1"/>
</dbReference>
<dbReference type="GO" id="GO:0003677">
    <property type="term" value="F:DNA binding"/>
    <property type="evidence" value="ECO:0007669"/>
    <property type="project" value="InterPro"/>
</dbReference>
<dbReference type="Pfam" id="PF01381">
    <property type="entry name" value="HTH_3"/>
    <property type="match status" value="1"/>
</dbReference>
<dbReference type="EMBL" id="VHSG01000003">
    <property type="protein sequence ID" value="TQV85691.1"/>
    <property type="molecule type" value="Genomic_DNA"/>
</dbReference>
<dbReference type="SUPFAM" id="SSF47413">
    <property type="entry name" value="lambda repressor-like DNA-binding domains"/>
    <property type="match status" value="1"/>
</dbReference>
<gene>
    <name evidence="2" type="ORF">FKG94_02275</name>
</gene>
<keyword evidence="3" id="KW-1185">Reference proteome</keyword>
<reference evidence="2 3" key="1">
    <citation type="submission" date="2019-06" db="EMBL/GenBank/DDBJ databases">
        <title>Whole genome sequence for Cellvibrionaceae sp. R142.</title>
        <authorList>
            <person name="Wang G."/>
        </authorList>
    </citation>
    <scope>NUCLEOTIDE SEQUENCE [LARGE SCALE GENOMIC DNA]</scope>
    <source>
        <strain evidence="2 3">R142</strain>
    </source>
</reference>
<feature type="domain" description="HTH cro/C1-type" evidence="1">
    <location>
        <begin position="14"/>
        <end position="60"/>
    </location>
</feature>
<evidence type="ECO:0000313" key="2">
    <source>
        <dbReference type="EMBL" id="TQV85691.1"/>
    </source>
</evidence>
<name>A0A545U8A0_9GAMM</name>